<dbReference type="EMBL" id="CALNXI010000874">
    <property type="protein sequence ID" value="CAH3144593.1"/>
    <property type="molecule type" value="Genomic_DNA"/>
</dbReference>
<comment type="caution">
    <text evidence="1">The sequence shown here is derived from an EMBL/GenBank/DDBJ whole genome shotgun (WGS) entry which is preliminary data.</text>
</comment>
<name>A0ABN8PM62_9CNID</name>
<evidence type="ECO:0000313" key="1">
    <source>
        <dbReference type="EMBL" id="CAH3144593.1"/>
    </source>
</evidence>
<evidence type="ECO:0000313" key="2">
    <source>
        <dbReference type="Proteomes" id="UP001159427"/>
    </source>
</evidence>
<accession>A0ABN8PM62</accession>
<proteinExistence type="predicted"/>
<reference evidence="1 2" key="1">
    <citation type="submission" date="2022-05" db="EMBL/GenBank/DDBJ databases">
        <authorList>
            <consortium name="Genoscope - CEA"/>
            <person name="William W."/>
        </authorList>
    </citation>
    <scope>NUCLEOTIDE SEQUENCE [LARGE SCALE GENOMIC DNA]</scope>
</reference>
<feature type="non-terminal residue" evidence="1">
    <location>
        <position position="1"/>
    </location>
</feature>
<gene>
    <name evidence="1" type="ORF">PEVE_00043222</name>
</gene>
<organism evidence="1 2">
    <name type="scientific">Porites evermanni</name>
    <dbReference type="NCBI Taxonomy" id="104178"/>
    <lineage>
        <taxon>Eukaryota</taxon>
        <taxon>Metazoa</taxon>
        <taxon>Cnidaria</taxon>
        <taxon>Anthozoa</taxon>
        <taxon>Hexacorallia</taxon>
        <taxon>Scleractinia</taxon>
        <taxon>Fungiina</taxon>
        <taxon>Poritidae</taxon>
        <taxon>Porites</taxon>
    </lineage>
</organism>
<dbReference type="Proteomes" id="UP001159427">
    <property type="component" value="Unassembled WGS sequence"/>
</dbReference>
<sequence>SLCQRQCQVESHEMNEVSFSHFPLTLREIEATSSEWLLANQFEEIIWKWDTYSNSNRHFEDLKRAATTYMYQKRHRYVNLRDWHSMAGNTTTRKAVIKPSMPRIVGWHTAAPQNHAEIIMYENLPFVYGCYTSPKVALEYIGVFQELLAVFADMCHRTPEFSLQREEI</sequence>
<keyword evidence="2" id="KW-1185">Reference proteome</keyword>
<protein>
    <submittedName>
        <fullName evidence="1">Uncharacterized protein</fullName>
    </submittedName>
</protein>